<dbReference type="Proteomes" id="UP000299102">
    <property type="component" value="Unassembled WGS sequence"/>
</dbReference>
<sequence>MREMLQQVDVDEDVKFNTIDEFCKNEQKFRLVTFYSQSNITEQKLMDLMDEAMWRFTRGAMELQSYGRGDLYWCPVAINKTNEPSVLEETVGEFYGDDDKIPVKKIMNGHGMSLNCSYDEGGFDQKGTSVYEARPVHCILSDEETLKECVADTMSELNAKRQSFIESSSQSKNFVESNKC</sequence>
<protein>
    <submittedName>
        <fullName evidence="1">Uncharacterized protein</fullName>
    </submittedName>
</protein>
<comment type="caution">
    <text evidence="1">The sequence shown here is derived from an EMBL/GenBank/DDBJ whole genome shotgun (WGS) entry which is preliminary data.</text>
</comment>
<dbReference type="AlphaFoldDB" id="A0A4C1ZW86"/>
<organism evidence="1 2">
    <name type="scientific">Eumeta variegata</name>
    <name type="common">Bagworm moth</name>
    <name type="synonym">Eumeta japonica</name>
    <dbReference type="NCBI Taxonomy" id="151549"/>
    <lineage>
        <taxon>Eukaryota</taxon>
        <taxon>Metazoa</taxon>
        <taxon>Ecdysozoa</taxon>
        <taxon>Arthropoda</taxon>
        <taxon>Hexapoda</taxon>
        <taxon>Insecta</taxon>
        <taxon>Pterygota</taxon>
        <taxon>Neoptera</taxon>
        <taxon>Endopterygota</taxon>
        <taxon>Lepidoptera</taxon>
        <taxon>Glossata</taxon>
        <taxon>Ditrysia</taxon>
        <taxon>Tineoidea</taxon>
        <taxon>Psychidae</taxon>
        <taxon>Oiketicinae</taxon>
        <taxon>Eumeta</taxon>
    </lineage>
</organism>
<dbReference type="EMBL" id="BGZK01002338">
    <property type="protein sequence ID" value="GBP93111.1"/>
    <property type="molecule type" value="Genomic_DNA"/>
</dbReference>
<proteinExistence type="predicted"/>
<reference evidence="1 2" key="1">
    <citation type="journal article" date="2019" name="Commun. Biol.">
        <title>The bagworm genome reveals a unique fibroin gene that provides high tensile strength.</title>
        <authorList>
            <person name="Kono N."/>
            <person name="Nakamura H."/>
            <person name="Ohtoshi R."/>
            <person name="Tomita M."/>
            <person name="Numata K."/>
            <person name="Arakawa K."/>
        </authorList>
    </citation>
    <scope>NUCLEOTIDE SEQUENCE [LARGE SCALE GENOMIC DNA]</scope>
</reference>
<evidence type="ECO:0000313" key="1">
    <source>
        <dbReference type="EMBL" id="GBP93111.1"/>
    </source>
</evidence>
<keyword evidence="2" id="KW-1185">Reference proteome</keyword>
<gene>
    <name evidence="1" type="ORF">EVAR_68179_1</name>
</gene>
<evidence type="ECO:0000313" key="2">
    <source>
        <dbReference type="Proteomes" id="UP000299102"/>
    </source>
</evidence>
<accession>A0A4C1ZW86</accession>
<name>A0A4C1ZW86_EUMVA</name>